<evidence type="ECO:0000313" key="2">
    <source>
        <dbReference type="Proteomes" id="UP000020077"/>
    </source>
</evidence>
<name>A0A080M2R4_9PROT</name>
<gene>
    <name evidence="1" type="ORF">AW09_000068</name>
</gene>
<dbReference type="AlphaFoldDB" id="A0A080M2R4"/>
<dbReference type="EMBL" id="JDVG02000012">
    <property type="protein sequence ID" value="KFB74600.1"/>
    <property type="molecule type" value="Genomic_DNA"/>
</dbReference>
<dbReference type="Proteomes" id="UP000020077">
    <property type="component" value="Unassembled WGS sequence"/>
</dbReference>
<evidence type="ECO:0000313" key="1">
    <source>
        <dbReference type="EMBL" id="KFB74600.1"/>
    </source>
</evidence>
<evidence type="ECO:0008006" key="3">
    <source>
        <dbReference type="Google" id="ProtNLM"/>
    </source>
</evidence>
<reference evidence="1 2" key="1">
    <citation type="submission" date="2014-02" db="EMBL/GenBank/DDBJ databases">
        <title>Expanding our view of genomic diversity in Candidatus Accumulibacter clades.</title>
        <authorList>
            <person name="Skennerton C.T."/>
            <person name="Barr J.J."/>
            <person name="Slater F.R."/>
            <person name="Bond P.L."/>
            <person name="Tyson G.W."/>
        </authorList>
    </citation>
    <scope>NUCLEOTIDE SEQUENCE [LARGE SCALE GENOMIC DNA]</scope>
    <source>
        <strain evidence="2">BA-91</strain>
    </source>
</reference>
<comment type="caution">
    <text evidence="1">The sequence shown here is derived from an EMBL/GenBank/DDBJ whole genome shotgun (WGS) entry which is preliminary data.</text>
</comment>
<sequence length="247" mass="27546">MIARRPQTSAQVVEVTTLGEGERRAMYALYERYYESSSWPLFAADLAGKDRVVLLRDDGGALQGFSTLAIYQRCFDGAPVRVLFSGDTIVDESQWGQQALAFAWLRLAGTLQAEQPELPLYWLLISKGHRTYRYLPTFSRAFHPSPAADTDSDLGPLKNFLARDRFGEAYDSTAGVVRFAESRGQLRPRYAEVSEAHARLPEVAFFLERNPGYVRGDELVCLCELAADSLQPIARRAFLAGARTAQA</sequence>
<accession>A0A080M2R4</accession>
<protein>
    <recommendedName>
        <fullName evidence="3">GNAT family N-acetyltransferase</fullName>
    </recommendedName>
</protein>
<organism evidence="1 2">
    <name type="scientific">Candidatus Accumulibacter phosphatis</name>
    <dbReference type="NCBI Taxonomy" id="327160"/>
    <lineage>
        <taxon>Bacteria</taxon>
        <taxon>Pseudomonadati</taxon>
        <taxon>Pseudomonadota</taxon>
        <taxon>Betaproteobacteria</taxon>
        <taxon>Candidatus Accumulibacter</taxon>
    </lineage>
</organism>
<proteinExistence type="predicted"/>